<dbReference type="Pfam" id="PF03466">
    <property type="entry name" value="LysR_substrate"/>
    <property type="match status" value="2"/>
</dbReference>
<dbReference type="Gene3D" id="3.40.190.290">
    <property type="match status" value="2"/>
</dbReference>
<evidence type="ECO:0000256" key="5">
    <source>
        <dbReference type="ARBA" id="ARBA00023125"/>
    </source>
</evidence>
<proteinExistence type="inferred from homology"/>
<evidence type="ECO:0000259" key="9">
    <source>
        <dbReference type="Pfam" id="PF03466"/>
    </source>
</evidence>
<dbReference type="PANTHER" id="PTHR30126:SF39">
    <property type="entry name" value="HTH-TYPE TRANSCRIPTIONAL REGULATOR CYSL"/>
    <property type="match status" value="1"/>
</dbReference>
<keyword evidence="4" id="KW-0805">Transcription regulation</keyword>
<evidence type="ECO:0000256" key="7">
    <source>
        <dbReference type="SAM" id="MobiDB-lite"/>
    </source>
</evidence>
<feature type="domain" description="LysR substrate-binding" evidence="9">
    <location>
        <begin position="597"/>
        <end position="802"/>
    </location>
</feature>
<evidence type="ECO:0000256" key="4">
    <source>
        <dbReference type="ARBA" id="ARBA00023015"/>
    </source>
</evidence>
<dbReference type="GO" id="GO:0003700">
    <property type="term" value="F:DNA-binding transcription factor activity"/>
    <property type="evidence" value="ECO:0007669"/>
    <property type="project" value="InterPro"/>
</dbReference>
<organism evidence="10">
    <name type="scientific">Tetraselmis sp. GSL018</name>
    <dbReference type="NCBI Taxonomy" id="582737"/>
    <lineage>
        <taxon>Eukaryota</taxon>
        <taxon>Viridiplantae</taxon>
        <taxon>Chlorophyta</taxon>
        <taxon>core chlorophytes</taxon>
        <taxon>Chlorodendrophyceae</taxon>
        <taxon>Chlorodendrales</taxon>
        <taxon>Chlorodendraceae</taxon>
        <taxon>Tetraselmis</taxon>
    </lineage>
</organism>
<feature type="region of interest" description="Disordered" evidence="7">
    <location>
        <begin position="812"/>
        <end position="843"/>
    </location>
</feature>
<dbReference type="Gene3D" id="1.10.10.10">
    <property type="entry name" value="Winged helix-like DNA-binding domain superfamily/Winged helix DNA-binding domain"/>
    <property type="match status" value="2"/>
</dbReference>
<dbReference type="InterPro" id="IPR036388">
    <property type="entry name" value="WH-like_DNA-bd_sf"/>
</dbReference>
<protein>
    <recommendedName>
        <fullName evidence="3">Probable RuBisCO transcriptional regulator</fullName>
    </recommendedName>
</protein>
<accession>A0A061RBL0</accession>
<dbReference type="GO" id="GO:0000976">
    <property type="term" value="F:transcription cis-regulatory region binding"/>
    <property type="evidence" value="ECO:0007669"/>
    <property type="project" value="TreeGrafter"/>
</dbReference>
<dbReference type="AlphaFoldDB" id="A0A061RBL0"/>
<comment type="similarity">
    <text evidence="2">Belongs to the LysR transcriptional regulatory family.</text>
</comment>
<evidence type="ECO:0000256" key="1">
    <source>
        <dbReference type="ARBA" id="ARBA00003782"/>
    </source>
</evidence>
<feature type="region of interest" description="Disordered" evidence="7">
    <location>
        <begin position="22"/>
        <end position="43"/>
    </location>
</feature>
<feature type="domain" description="HTH lysR-type" evidence="8">
    <location>
        <begin position="513"/>
        <end position="570"/>
    </location>
</feature>
<dbReference type="EMBL" id="GBEZ01018401">
    <property type="protein sequence ID" value="JAC68030.1"/>
    <property type="molecule type" value="Transcribed_RNA"/>
</dbReference>
<dbReference type="InterPro" id="IPR000847">
    <property type="entry name" value="LysR_HTH_N"/>
</dbReference>
<keyword evidence="6" id="KW-0804">Transcription</keyword>
<dbReference type="SUPFAM" id="SSF53850">
    <property type="entry name" value="Periplasmic binding protein-like II"/>
    <property type="match status" value="2"/>
</dbReference>
<reference evidence="10" key="1">
    <citation type="submission" date="2014-05" db="EMBL/GenBank/DDBJ databases">
        <title>The transcriptome of the halophilic microalga Tetraselmis sp. GSL018 isolated from the Great Salt Lake, Utah.</title>
        <authorList>
            <person name="Jinkerson R.E."/>
            <person name="D'Adamo S."/>
            <person name="Posewitz M.C."/>
        </authorList>
    </citation>
    <scope>NUCLEOTIDE SEQUENCE</scope>
    <source>
        <strain evidence="10">GSL018</strain>
    </source>
</reference>
<feature type="compositionally biased region" description="Polar residues" evidence="7">
    <location>
        <begin position="29"/>
        <end position="43"/>
    </location>
</feature>
<gene>
    <name evidence="10" type="ORF">TSPGSL018_9687</name>
</gene>
<evidence type="ECO:0000256" key="2">
    <source>
        <dbReference type="ARBA" id="ARBA00009437"/>
    </source>
</evidence>
<dbReference type="SUPFAM" id="SSF46785">
    <property type="entry name" value="Winged helix' DNA-binding domain"/>
    <property type="match status" value="2"/>
</dbReference>
<keyword evidence="5" id="KW-0238">DNA-binding</keyword>
<dbReference type="Pfam" id="PF00126">
    <property type="entry name" value="HTH_1"/>
    <property type="match status" value="2"/>
</dbReference>
<evidence type="ECO:0000313" key="10">
    <source>
        <dbReference type="EMBL" id="JAC68030.1"/>
    </source>
</evidence>
<dbReference type="InterPro" id="IPR005119">
    <property type="entry name" value="LysR_subst-bd"/>
</dbReference>
<evidence type="ECO:0000256" key="6">
    <source>
        <dbReference type="ARBA" id="ARBA00023163"/>
    </source>
</evidence>
<dbReference type="InterPro" id="IPR036390">
    <property type="entry name" value="WH_DNA-bd_sf"/>
</dbReference>
<sequence length="843" mass="92244">MTCSCVRVNYFRFSVLSQQARQTEENSTRSHLQTSTSTGPGTRSLQYGSFRCWWKTPGLRKTATAISPRCHGRHGRVGRRQLGCGSLPQKIHNVSFTQLQALWAVANSGSYDSAGKLIGLRGKSVRFHVRELEQELGVLLFKGRPSEFNRLVKAPSDAGDIMLYYAEQILMISHDALQAVRELSDAAAESSLCLGATPCARGLLAPVLGGRFMPAHPEVSVDLHVADAQTISASVAAGRLDCGVVGGDIPREFRDIFQCVQVASEMLVLAVPAGHVCATWDAVEPNDLYSLDFCVYCTGGHRHQPYNAVLQACGIDPNRLRVRAHVDCIESAKSMVVSGAACAVLPLSVIEREVELRQIIPVAVRGISLVQSFYLITDARRYCHQALKHFLHMAFGVTAQCWANQVGIDPSQGCMPPEVLPLQHTYCRLGTDNVAMPASDVCVIDGSHLPDSSRGLHPLKEIEQNLRDPLLKQGLGGFFRVVSTHQSIQKLALPIGHSRNRIAQRLPFSLPEIQFFQAAAHLGSFARAAWHYKYTPSTLTYRMKTLGEKLGMQLMISGNKSSRVQLTEAGLVLHYYAERIIGLLDNAMQVMKEVATGHTGKVLLGASQTTGTYIMPRLIGMFRARNPMVAVNLQVKTGSQICAAVEAGSVDVALIGGDVPEHLRDKLHVSPYAADELVLIVSPQHPFASRKAITKDELYSLGLLSMSESSTVQAAQAKTLQRCGIKWTHLRVVMELNSVEAIKNAVQYNLGAAFVSASAIEKEIELGFVVRVPIQDVRLMRTLYMVCNPATHFSPAAKKFMADMLELNPEADPVSAKAQPGLGHTKSRPWERHWGSRQPPDGS</sequence>
<feature type="domain" description="HTH lysR-type" evidence="8">
    <location>
        <begin position="97"/>
        <end position="142"/>
    </location>
</feature>
<dbReference type="CDD" id="cd08420">
    <property type="entry name" value="PBP2_CysL_like"/>
    <property type="match status" value="1"/>
</dbReference>
<evidence type="ECO:0000259" key="8">
    <source>
        <dbReference type="Pfam" id="PF00126"/>
    </source>
</evidence>
<name>A0A061RBL0_9CHLO</name>
<comment type="function">
    <text evidence="1">Trans-acting transcriptional regulator of RuBisCO genes (rbcL and rbcS) expression.</text>
</comment>
<dbReference type="PANTHER" id="PTHR30126">
    <property type="entry name" value="HTH-TYPE TRANSCRIPTIONAL REGULATOR"/>
    <property type="match status" value="1"/>
</dbReference>
<evidence type="ECO:0000256" key="3">
    <source>
        <dbReference type="ARBA" id="ARBA00018907"/>
    </source>
</evidence>
<feature type="domain" description="LysR substrate-binding" evidence="9">
    <location>
        <begin position="189"/>
        <end position="393"/>
    </location>
</feature>